<evidence type="ECO:0000313" key="2">
    <source>
        <dbReference type="EMBL" id="MFC7345426.1"/>
    </source>
</evidence>
<dbReference type="CDD" id="cd00531">
    <property type="entry name" value="NTF2_like"/>
    <property type="match status" value="1"/>
</dbReference>
<accession>A0ABW2LXQ0</accession>
<name>A0ABW2LXQ0_9FLAO</name>
<proteinExistence type="predicted"/>
<protein>
    <submittedName>
        <fullName evidence="2">Nuclear transport factor 2 family protein</fullName>
    </submittedName>
</protein>
<comment type="caution">
    <text evidence="2">The sequence shown here is derived from an EMBL/GenBank/DDBJ whole genome shotgun (WGS) entry which is preliminary data.</text>
</comment>
<dbReference type="SUPFAM" id="SSF54427">
    <property type="entry name" value="NTF2-like"/>
    <property type="match status" value="1"/>
</dbReference>
<gene>
    <name evidence="2" type="ORF">ACFQO9_01690</name>
</gene>
<dbReference type="InterPro" id="IPR032710">
    <property type="entry name" value="NTF2-like_dom_sf"/>
</dbReference>
<dbReference type="RefSeq" id="WP_378172432.1">
    <property type="nucleotide sequence ID" value="NZ_JBHTCR010000001.1"/>
</dbReference>
<dbReference type="InterPro" id="IPR037401">
    <property type="entry name" value="SnoaL-like"/>
</dbReference>
<evidence type="ECO:0000259" key="1">
    <source>
        <dbReference type="Pfam" id="PF12680"/>
    </source>
</evidence>
<dbReference type="Pfam" id="PF12680">
    <property type="entry name" value="SnoaL_2"/>
    <property type="match status" value="1"/>
</dbReference>
<organism evidence="2 3">
    <name type="scientific">Chryseobacterium zhengzhouense</name>
    <dbReference type="NCBI Taxonomy" id="1636086"/>
    <lineage>
        <taxon>Bacteria</taxon>
        <taxon>Pseudomonadati</taxon>
        <taxon>Bacteroidota</taxon>
        <taxon>Flavobacteriia</taxon>
        <taxon>Flavobacteriales</taxon>
        <taxon>Weeksellaceae</taxon>
        <taxon>Chryseobacterium group</taxon>
        <taxon>Chryseobacterium</taxon>
    </lineage>
</organism>
<evidence type="ECO:0000313" key="3">
    <source>
        <dbReference type="Proteomes" id="UP001596550"/>
    </source>
</evidence>
<dbReference type="Proteomes" id="UP001596550">
    <property type="component" value="Unassembled WGS sequence"/>
</dbReference>
<dbReference type="EMBL" id="JBHTCR010000001">
    <property type="protein sequence ID" value="MFC7345426.1"/>
    <property type="molecule type" value="Genomic_DNA"/>
</dbReference>
<keyword evidence="3" id="KW-1185">Reference proteome</keyword>
<sequence>MEAKEIVAAYFAALAKGETEKVLSFFTPETKWSQPGNNKFSGLKNGPDEIFKMIGGMMSDTSGTMAVRINGSLMESGSLVAAPVWFTGNKETKNINMSGIDLFELKDGKIVHVWTFSDDQDGENEFWGK</sequence>
<reference evidence="3" key="1">
    <citation type="journal article" date="2019" name="Int. J. Syst. Evol. Microbiol.">
        <title>The Global Catalogue of Microorganisms (GCM) 10K type strain sequencing project: providing services to taxonomists for standard genome sequencing and annotation.</title>
        <authorList>
            <consortium name="The Broad Institute Genomics Platform"/>
            <consortium name="The Broad Institute Genome Sequencing Center for Infectious Disease"/>
            <person name="Wu L."/>
            <person name="Ma J."/>
        </authorList>
    </citation>
    <scope>NUCLEOTIDE SEQUENCE [LARGE SCALE GENOMIC DNA]</scope>
    <source>
        <strain evidence="3">CCUG 54781</strain>
    </source>
</reference>
<feature type="domain" description="SnoaL-like" evidence="1">
    <location>
        <begin position="7"/>
        <end position="112"/>
    </location>
</feature>
<dbReference type="Gene3D" id="3.10.450.50">
    <property type="match status" value="1"/>
</dbReference>